<evidence type="ECO:0000313" key="1">
    <source>
        <dbReference type="EMBL" id="KAK7489576.1"/>
    </source>
</evidence>
<reference evidence="1 2" key="1">
    <citation type="journal article" date="2023" name="Sci. Data">
        <title>Genome assembly of the Korean intertidal mud-creeper Batillaria attramentaria.</title>
        <authorList>
            <person name="Patra A.K."/>
            <person name="Ho P.T."/>
            <person name="Jun S."/>
            <person name="Lee S.J."/>
            <person name="Kim Y."/>
            <person name="Won Y.J."/>
        </authorList>
    </citation>
    <scope>NUCLEOTIDE SEQUENCE [LARGE SCALE GENOMIC DNA]</scope>
    <source>
        <strain evidence="1">Wonlab-2016</strain>
    </source>
</reference>
<dbReference type="AlphaFoldDB" id="A0ABD0KRI8"/>
<protein>
    <submittedName>
        <fullName evidence="1">Uncharacterized protein</fullName>
    </submittedName>
</protein>
<comment type="caution">
    <text evidence="1">The sequence shown here is derived from an EMBL/GenBank/DDBJ whole genome shotgun (WGS) entry which is preliminary data.</text>
</comment>
<accession>A0ABD0KRI8</accession>
<dbReference type="EMBL" id="JACVVK020000136">
    <property type="protein sequence ID" value="KAK7489576.1"/>
    <property type="molecule type" value="Genomic_DNA"/>
</dbReference>
<keyword evidence="2" id="KW-1185">Reference proteome</keyword>
<evidence type="ECO:0000313" key="2">
    <source>
        <dbReference type="Proteomes" id="UP001519460"/>
    </source>
</evidence>
<gene>
    <name evidence="1" type="ORF">BaRGS_00019210</name>
</gene>
<dbReference type="Proteomes" id="UP001519460">
    <property type="component" value="Unassembled WGS sequence"/>
</dbReference>
<proteinExistence type="predicted"/>
<sequence length="148" mass="16614">MVVGPAKKPVNLCETHTRWSVLLSLKSSLESGIKQALTLSARLQTEGAYHYQWPPAADLGPTMPSVTQNLPPLYLQQTTIGAHNQLFRSARRRAAAIVAGDLRTQNALEMSVEKFITMFGRNVRNSPSLVTAFKFSRQELRKRLHRPF</sequence>
<organism evidence="1 2">
    <name type="scientific">Batillaria attramentaria</name>
    <dbReference type="NCBI Taxonomy" id="370345"/>
    <lineage>
        <taxon>Eukaryota</taxon>
        <taxon>Metazoa</taxon>
        <taxon>Spiralia</taxon>
        <taxon>Lophotrochozoa</taxon>
        <taxon>Mollusca</taxon>
        <taxon>Gastropoda</taxon>
        <taxon>Caenogastropoda</taxon>
        <taxon>Sorbeoconcha</taxon>
        <taxon>Cerithioidea</taxon>
        <taxon>Batillariidae</taxon>
        <taxon>Batillaria</taxon>
    </lineage>
</organism>
<name>A0ABD0KRI8_9CAEN</name>